<evidence type="ECO:0000313" key="6">
    <source>
        <dbReference type="Proteomes" id="UP000252884"/>
    </source>
</evidence>
<dbReference type="SMART" id="SM00345">
    <property type="entry name" value="HTH_GNTR"/>
    <property type="match status" value="1"/>
</dbReference>
<dbReference type="Proteomes" id="UP000252884">
    <property type="component" value="Unassembled WGS sequence"/>
</dbReference>
<evidence type="ECO:0000256" key="1">
    <source>
        <dbReference type="ARBA" id="ARBA00023015"/>
    </source>
</evidence>
<keyword evidence="6" id="KW-1185">Reference proteome</keyword>
<dbReference type="Pfam" id="PF00392">
    <property type="entry name" value="GntR"/>
    <property type="match status" value="1"/>
</dbReference>
<sequence length="217" mass="23756">MNIEGPTTLMAEAYARLEEMIVTLELAPGAVVSEAILSRQLGIGTTPIREALHRLAREYLVQIIPRRGVVVTSIDVRLQFEVLETRRELDRLLASAAARRATQSDKAAIAALVGPTEKAAALQDIKEFLRMDVQLNALLSRAARNAVAAETVAKLHAVSRRFWYFHLDAPRHLAETARRHVGVVKAVAAGEPTEAAAASDHLIDYLVTFSQQTLPHA</sequence>
<evidence type="ECO:0000313" key="5">
    <source>
        <dbReference type="EMBL" id="RCW71809.1"/>
    </source>
</evidence>
<dbReference type="Gene3D" id="1.20.120.530">
    <property type="entry name" value="GntR ligand-binding domain-like"/>
    <property type="match status" value="1"/>
</dbReference>
<keyword evidence="1" id="KW-0805">Transcription regulation</keyword>
<evidence type="ECO:0000256" key="2">
    <source>
        <dbReference type="ARBA" id="ARBA00023125"/>
    </source>
</evidence>
<dbReference type="AlphaFoldDB" id="A0A368XWG8"/>
<dbReference type="Pfam" id="PF07729">
    <property type="entry name" value="FCD"/>
    <property type="match status" value="1"/>
</dbReference>
<keyword evidence="3" id="KW-0804">Transcription</keyword>
<proteinExistence type="predicted"/>
<dbReference type="PANTHER" id="PTHR43537:SF45">
    <property type="entry name" value="GNTR FAMILY REGULATORY PROTEIN"/>
    <property type="match status" value="1"/>
</dbReference>
<dbReference type="InterPro" id="IPR008920">
    <property type="entry name" value="TF_FadR/GntR_C"/>
</dbReference>
<dbReference type="PROSITE" id="PS50949">
    <property type="entry name" value="HTH_GNTR"/>
    <property type="match status" value="1"/>
</dbReference>
<dbReference type="PANTHER" id="PTHR43537">
    <property type="entry name" value="TRANSCRIPTIONAL REGULATOR, GNTR FAMILY"/>
    <property type="match status" value="1"/>
</dbReference>
<dbReference type="GO" id="GO:0003677">
    <property type="term" value="F:DNA binding"/>
    <property type="evidence" value="ECO:0007669"/>
    <property type="project" value="UniProtKB-KW"/>
</dbReference>
<dbReference type="EMBL" id="QPJK01000004">
    <property type="protein sequence ID" value="RCW71809.1"/>
    <property type="molecule type" value="Genomic_DNA"/>
</dbReference>
<dbReference type="SUPFAM" id="SSF48008">
    <property type="entry name" value="GntR ligand-binding domain-like"/>
    <property type="match status" value="1"/>
</dbReference>
<dbReference type="SMART" id="SM00895">
    <property type="entry name" value="FCD"/>
    <property type="match status" value="1"/>
</dbReference>
<feature type="domain" description="HTH gntR-type" evidence="4">
    <location>
        <begin position="7"/>
        <end position="74"/>
    </location>
</feature>
<reference evidence="5 6" key="1">
    <citation type="submission" date="2018-07" db="EMBL/GenBank/DDBJ databases">
        <title>Genomic Encyclopedia of Type Strains, Phase IV (KMG-IV): sequencing the most valuable type-strain genomes for metagenomic binning, comparative biology and taxonomic classification.</title>
        <authorList>
            <person name="Goeker M."/>
        </authorList>
    </citation>
    <scope>NUCLEOTIDE SEQUENCE [LARGE SCALE GENOMIC DNA]</scope>
    <source>
        <strain evidence="5 6">DSM 21634</strain>
    </source>
</reference>
<dbReference type="SUPFAM" id="SSF46785">
    <property type="entry name" value="Winged helix' DNA-binding domain"/>
    <property type="match status" value="1"/>
</dbReference>
<evidence type="ECO:0000256" key="3">
    <source>
        <dbReference type="ARBA" id="ARBA00023163"/>
    </source>
</evidence>
<protein>
    <submittedName>
        <fullName evidence="5">GntR family transcriptional regulator</fullName>
    </submittedName>
</protein>
<name>A0A368XWG8_9BURK</name>
<gene>
    <name evidence="5" type="ORF">DES41_104629</name>
</gene>
<dbReference type="InterPro" id="IPR000524">
    <property type="entry name" value="Tscrpt_reg_HTH_GntR"/>
</dbReference>
<dbReference type="GO" id="GO:0003700">
    <property type="term" value="F:DNA-binding transcription factor activity"/>
    <property type="evidence" value="ECO:0007669"/>
    <property type="project" value="InterPro"/>
</dbReference>
<accession>A0A368XWG8</accession>
<evidence type="ECO:0000259" key="4">
    <source>
        <dbReference type="PROSITE" id="PS50949"/>
    </source>
</evidence>
<dbReference type="InterPro" id="IPR036390">
    <property type="entry name" value="WH_DNA-bd_sf"/>
</dbReference>
<organism evidence="5 6">
    <name type="scientific">Pseudorhodoferax soli</name>
    <dbReference type="NCBI Taxonomy" id="545864"/>
    <lineage>
        <taxon>Bacteria</taxon>
        <taxon>Pseudomonadati</taxon>
        <taxon>Pseudomonadota</taxon>
        <taxon>Betaproteobacteria</taxon>
        <taxon>Burkholderiales</taxon>
        <taxon>Comamonadaceae</taxon>
    </lineage>
</organism>
<keyword evidence="2" id="KW-0238">DNA-binding</keyword>
<dbReference type="Gene3D" id="1.10.10.10">
    <property type="entry name" value="Winged helix-like DNA-binding domain superfamily/Winged helix DNA-binding domain"/>
    <property type="match status" value="1"/>
</dbReference>
<dbReference type="InterPro" id="IPR011711">
    <property type="entry name" value="GntR_C"/>
</dbReference>
<comment type="caution">
    <text evidence="5">The sequence shown here is derived from an EMBL/GenBank/DDBJ whole genome shotgun (WGS) entry which is preliminary data.</text>
</comment>
<dbReference type="InterPro" id="IPR036388">
    <property type="entry name" value="WH-like_DNA-bd_sf"/>
</dbReference>